<evidence type="ECO:0000313" key="1">
    <source>
        <dbReference type="EMBL" id="TVU43978.1"/>
    </source>
</evidence>
<comment type="caution">
    <text evidence="1">The sequence shown here is derived from an EMBL/GenBank/DDBJ whole genome shotgun (WGS) entry which is preliminary data.</text>
</comment>
<dbReference type="EMBL" id="RWGY01000004">
    <property type="protein sequence ID" value="TVU43978.1"/>
    <property type="molecule type" value="Genomic_DNA"/>
</dbReference>
<reference evidence="1 2" key="1">
    <citation type="journal article" date="2019" name="Sci. Rep.">
        <title>A high-quality genome of Eragrostis curvula grass provides insights into Poaceae evolution and supports new strategies to enhance forage quality.</title>
        <authorList>
            <person name="Carballo J."/>
            <person name="Santos B.A.C.M."/>
            <person name="Zappacosta D."/>
            <person name="Garbus I."/>
            <person name="Selva J.P."/>
            <person name="Gallo C.A."/>
            <person name="Diaz A."/>
            <person name="Albertini E."/>
            <person name="Caccamo M."/>
            <person name="Echenique V."/>
        </authorList>
    </citation>
    <scope>NUCLEOTIDE SEQUENCE [LARGE SCALE GENOMIC DNA]</scope>
    <source>
        <strain evidence="2">cv. Victoria</strain>
        <tissue evidence="1">Leaf</tissue>
    </source>
</reference>
<keyword evidence="2" id="KW-1185">Reference proteome</keyword>
<sequence>MFFVTNLCSCICCVTLDLVQLGFVTLDLVLLQGFGLNMSSPQVHLSIIDFVSGLCGGSVFPGHVEQPILVPKQYTIFPRRHRLWLFLSGDADEIIQQQVRYAMEEKLNRALGIEESTSSANTWSQQCCRIRQVGIINFCSS</sequence>
<dbReference type="Gramene" id="TVU43978">
    <property type="protein sequence ID" value="TVU43978"/>
    <property type="gene ID" value="EJB05_03400"/>
</dbReference>
<protein>
    <submittedName>
        <fullName evidence="1">Uncharacterized protein</fullName>
    </submittedName>
</protein>
<gene>
    <name evidence="1" type="ORF">EJB05_03400</name>
</gene>
<accession>A0A5J9W769</accession>
<dbReference type="Proteomes" id="UP000324897">
    <property type="component" value="Chromosome 5"/>
</dbReference>
<dbReference type="AlphaFoldDB" id="A0A5J9W769"/>
<organism evidence="1 2">
    <name type="scientific">Eragrostis curvula</name>
    <name type="common">weeping love grass</name>
    <dbReference type="NCBI Taxonomy" id="38414"/>
    <lineage>
        <taxon>Eukaryota</taxon>
        <taxon>Viridiplantae</taxon>
        <taxon>Streptophyta</taxon>
        <taxon>Embryophyta</taxon>
        <taxon>Tracheophyta</taxon>
        <taxon>Spermatophyta</taxon>
        <taxon>Magnoliopsida</taxon>
        <taxon>Liliopsida</taxon>
        <taxon>Poales</taxon>
        <taxon>Poaceae</taxon>
        <taxon>PACMAD clade</taxon>
        <taxon>Chloridoideae</taxon>
        <taxon>Eragrostideae</taxon>
        <taxon>Eragrostidinae</taxon>
        <taxon>Eragrostis</taxon>
    </lineage>
</organism>
<name>A0A5J9W769_9POAL</name>
<evidence type="ECO:0000313" key="2">
    <source>
        <dbReference type="Proteomes" id="UP000324897"/>
    </source>
</evidence>
<proteinExistence type="predicted"/>